<feature type="transmembrane region" description="Helical" evidence="5">
    <location>
        <begin position="189"/>
        <end position="208"/>
    </location>
</feature>
<evidence type="ECO:0000256" key="4">
    <source>
        <dbReference type="SAM" id="MobiDB-lite"/>
    </source>
</evidence>
<dbReference type="InterPro" id="IPR051310">
    <property type="entry name" value="MCP_chemotaxis"/>
</dbReference>
<feature type="region of interest" description="Disordered" evidence="4">
    <location>
        <begin position="817"/>
        <end position="843"/>
    </location>
</feature>
<dbReference type="SUPFAM" id="SSF58104">
    <property type="entry name" value="Methyl-accepting chemotaxis protein (MCP) signaling domain"/>
    <property type="match status" value="1"/>
</dbReference>
<dbReference type="Pfam" id="PF12729">
    <property type="entry name" value="4HB_MCP_1"/>
    <property type="match status" value="1"/>
</dbReference>
<dbReference type="InterPro" id="IPR004089">
    <property type="entry name" value="MCPsignal_dom"/>
</dbReference>
<dbReference type="RefSeq" id="WP_206254764.1">
    <property type="nucleotide sequence ID" value="NZ_CP071060.1"/>
</dbReference>
<keyword evidence="1" id="KW-0145">Chemotaxis</keyword>
<dbReference type="PROSITE" id="PS50885">
    <property type="entry name" value="HAMP"/>
    <property type="match status" value="2"/>
</dbReference>
<feature type="domain" description="Methyl-accepting transducer" evidence="6">
    <location>
        <begin position="579"/>
        <end position="794"/>
    </location>
</feature>
<evidence type="ECO:0000259" key="6">
    <source>
        <dbReference type="PROSITE" id="PS50111"/>
    </source>
</evidence>
<evidence type="ECO:0000256" key="1">
    <source>
        <dbReference type="ARBA" id="ARBA00022500"/>
    </source>
</evidence>
<accession>A0ABX7M690</accession>
<feature type="domain" description="HAMP" evidence="7">
    <location>
        <begin position="522"/>
        <end position="574"/>
    </location>
</feature>
<dbReference type="PROSITE" id="PS50111">
    <property type="entry name" value="CHEMOTAXIS_TRANSDUC_2"/>
    <property type="match status" value="1"/>
</dbReference>
<reference evidence="8 9" key="1">
    <citation type="submission" date="2021-02" db="EMBL/GenBank/DDBJ databases">
        <title>Niveibacterium changnyeongensis HC41.</title>
        <authorList>
            <person name="Kang M."/>
        </authorList>
    </citation>
    <scope>NUCLEOTIDE SEQUENCE [LARGE SCALE GENOMIC DNA]</scope>
    <source>
        <strain evidence="8 9">HC41</strain>
    </source>
</reference>
<keyword evidence="5" id="KW-0472">Membrane</keyword>
<dbReference type="CDD" id="cd06225">
    <property type="entry name" value="HAMP"/>
    <property type="match status" value="1"/>
</dbReference>
<protein>
    <submittedName>
        <fullName evidence="8">MCP four helix bundle domain-containing protein</fullName>
    </submittedName>
</protein>
<evidence type="ECO:0000256" key="5">
    <source>
        <dbReference type="SAM" id="Phobius"/>
    </source>
</evidence>
<evidence type="ECO:0000256" key="2">
    <source>
        <dbReference type="ARBA" id="ARBA00029447"/>
    </source>
</evidence>
<name>A0ABX7M690_9RHOO</name>
<dbReference type="PRINTS" id="PR00260">
    <property type="entry name" value="CHEMTRNSDUCR"/>
</dbReference>
<gene>
    <name evidence="8" type="ORF">JY500_01020</name>
</gene>
<dbReference type="InterPro" id="IPR047347">
    <property type="entry name" value="YvaQ-like_sensor"/>
</dbReference>
<dbReference type="SMART" id="SM00304">
    <property type="entry name" value="HAMP"/>
    <property type="match status" value="4"/>
</dbReference>
<dbReference type="Proteomes" id="UP000663570">
    <property type="component" value="Chromosome"/>
</dbReference>
<dbReference type="Pfam" id="PF00672">
    <property type="entry name" value="HAMP"/>
    <property type="match status" value="1"/>
</dbReference>
<feature type="compositionally biased region" description="Low complexity" evidence="4">
    <location>
        <begin position="596"/>
        <end position="617"/>
    </location>
</feature>
<organism evidence="8 9">
    <name type="scientific">Niveibacterium microcysteis</name>
    <dbReference type="NCBI Taxonomy" id="2811415"/>
    <lineage>
        <taxon>Bacteria</taxon>
        <taxon>Pseudomonadati</taxon>
        <taxon>Pseudomonadota</taxon>
        <taxon>Betaproteobacteria</taxon>
        <taxon>Rhodocyclales</taxon>
        <taxon>Rhodocyclaceae</taxon>
        <taxon>Niveibacterium</taxon>
    </lineage>
</organism>
<keyword evidence="5" id="KW-1133">Transmembrane helix</keyword>
<dbReference type="InterPro" id="IPR024478">
    <property type="entry name" value="HlyB_4HB_MCP"/>
</dbReference>
<feature type="domain" description="HAMP" evidence="7">
    <location>
        <begin position="210"/>
        <end position="262"/>
    </location>
</feature>
<dbReference type="PANTHER" id="PTHR43531">
    <property type="entry name" value="PROTEIN ICFG"/>
    <property type="match status" value="1"/>
</dbReference>
<keyword evidence="3" id="KW-0807">Transducer</keyword>
<comment type="similarity">
    <text evidence="2">Belongs to the methyl-accepting chemotaxis (MCP) protein family.</text>
</comment>
<feature type="transmembrane region" description="Helical" evidence="5">
    <location>
        <begin position="12"/>
        <end position="33"/>
    </location>
</feature>
<feature type="region of interest" description="Disordered" evidence="4">
    <location>
        <begin position="596"/>
        <end position="645"/>
    </location>
</feature>
<keyword evidence="9" id="KW-1185">Reference proteome</keyword>
<dbReference type="SUPFAM" id="SSF158472">
    <property type="entry name" value="HAMP domain-like"/>
    <property type="match status" value="1"/>
</dbReference>
<dbReference type="SMART" id="SM00283">
    <property type="entry name" value="MA"/>
    <property type="match status" value="1"/>
</dbReference>
<dbReference type="EMBL" id="CP071060">
    <property type="protein sequence ID" value="QSI77265.1"/>
    <property type="molecule type" value="Genomic_DNA"/>
</dbReference>
<evidence type="ECO:0000313" key="9">
    <source>
        <dbReference type="Proteomes" id="UP000663570"/>
    </source>
</evidence>
<evidence type="ECO:0000256" key="3">
    <source>
        <dbReference type="PROSITE-ProRule" id="PRU00284"/>
    </source>
</evidence>
<evidence type="ECO:0000259" key="7">
    <source>
        <dbReference type="PROSITE" id="PS50885"/>
    </source>
</evidence>
<dbReference type="Gene3D" id="6.10.340.10">
    <property type="match status" value="1"/>
</dbReference>
<proteinExistence type="inferred from homology"/>
<evidence type="ECO:0000313" key="8">
    <source>
        <dbReference type="EMBL" id="QSI77265.1"/>
    </source>
</evidence>
<dbReference type="Gene3D" id="1.10.287.950">
    <property type="entry name" value="Methyl-accepting chemotaxis protein"/>
    <property type="match status" value="1"/>
</dbReference>
<dbReference type="Gene3D" id="1.20.120.1530">
    <property type="match status" value="2"/>
</dbReference>
<keyword evidence="5" id="KW-0812">Transmembrane</keyword>
<dbReference type="InterPro" id="IPR003660">
    <property type="entry name" value="HAMP_dom"/>
</dbReference>
<dbReference type="CDD" id="cd19411">
    <property type="entry name" value="MCP2201-like_sensor"/>
    <property type="match status" value="1"/>
</dbReference>
<dbReference type="CDD" id="cd11386">
    <property type="entry name" value="MCP_signal"/>
    <property type="match status" value="1"/>
</dbReference>
<sequence length="843" mass="89157">MLNNLKIGARLGFGFVSVLVLLIVVSVLSVSRINVLSAEVSNMANDKFKKTVLVNDVMDAVNVIARAMRNALLLPPAAATKELDRLEEARKTISDALGKLEQLIQSEEGKRLLANVVDARKEYLVTQGAFVDLVKAGKRDEAIAYMLGDVRKAQATYLDTLHKLNDFQTKLMEDAGKQAEQTAAESNRIVIGLAVAAALLASVFGFFITRSITRPVSAALDAASKIAEGDLNVKIDASGKDEVAMLLAALDKAVAALKNMSAEAGRLSQAAVAGQLSTRADASQYKGEYRAIVQGVNDTLDAVIGPLNVTADYVDKISKGVIPPTITDHYNGEFDVIKTNLNAAVKMMNDLLAQTDIIIKAAAAGELDKRANADLFVGGWNQLVKGVNETVSNIVNPVAEGNRVLRRIAGGDLSESVTITCYGDHQRMKDAVNAVHAWLTELVAYVTKIANGDMSATMGKASERDQIHQWLMMMKNNINALIKDAVTVSNAAAEGRLDVRADASQHQGGYREIIEGLNSTMDGVVGPVNEVKQVMAAVSTGDLTMSITTEYRGQIKELSDAVNATVTRLSETIAAVNNTSEALVSATEQVTETAQALSQASSEQAASVEQTSASVEEMSASIKQNTESAKVADTMTGDGSKKAAEGGQAVTETVAAMKQIAKKIGIIDDIAYQTNLLALNAAIEAARAGEHGKGFAVVAAEVRKLAERSQVAAQEIGQLAGNSVGLAERAGKLLDEIVPATRKTADLVQEITASSREQSVGVEQINSAMDQLNTITQQNAAASEELAATAGEMSTQANELQQLMSFFAIGARDDGARQGAAKSRSARSPSARSAQSAATVVRR</sequence>
<dbReference type="InterPro" id="IPR004090">
    <property type="entry name" value="Chemotax_Me-accpt_rcpt"/>
</dbReference>
<dbReference type="Pfam" id="PF00015">
    <property type="entry name" value="MCPsignal"/>
    <property type="match status" value="1"/>
</dbReference>
<dbReference type="PANTHER" id="PTHR43531:SF11">
    <property type="entry name" value="METHYL-ACCEPTING CHEMOTAXIS PROTEIN 3"/>
    <property type="match status" value="1"/>
</dbReference>
<dbReference type="Pfam" id="PF18947">
    <property type="entry name" value="HAMP_2"/>
    <property type="match status" value="3"/>
</dbReference>